<name>A0A9P4NQU0_9PEZI</name>
<reference evidence="2" key="1">
    <citation type="journal article" date="2020" name="Stud. Mycol.">
        <title>101 Dothideomycetes genomes: a test case for predicting lifestyles and emergence of pathogens.</title>
        <authorList>
            <person name="Haridas S."/>
            <person name="Albert R."/>
            <person name="Binder M."/>
            <person name="Bloem J."/>
            <person name="Labutti K."/>
            <person name="Salamov A."/>
            <person name="Andreopoulos B."/>
            <person name="Baker S."/>
            <person name="Barry K."/>
            <person name="Bills G."/>
            <person name="Bluhm B."/>
            <person name="Cannon C."/>
            <person name="Castanera R."/>
            <person name="Culley D."/>
            <person name="Daum C."/>
            <person name="Ezra D."/>
            <person name="Gonzalez J."/>
            <person name="Henrissat B."/>
            <person name="Kuo A."/>
            <person name="Liang C."/>
            <person name="Lipzen A."/>
            <person name="Lutzoni F."/>
            <person name="Magnuson J."/>
            <person name="Mondo S."/>
            <person name="Nolan M."/>
            <person name="Ohm R."/>
            <person name="Pangilinan J."/>
            <person name="Park H.-J."/>
            <person name="Ramirez L."/>
            <person name="Alfaro M."/>
            <person name="Sun H."/>
            <person name="Tritt A."/>
            <person name="Yoshinaga Y."/>
            <person name="Zwiers L.-H."/>
            <person name="Turgeon B."/>
            <person name="Goodwin S."/>
            <person name="Spatafora J."/>
            <person name="Crous P."/>
            <person name="Grigoriev I."/>
        </authorList>
    </citation>
    <scope>NUCLEOTIDE SEQUENCE</scope>
    <source>
        <strain evidence="2">CBS 130266</strain>
    </source>
</reference>
<proteinExistence type="predicted"/>
<protein>
    <recommendedName>
        <fullName evidence="4">Protein kinase domain-containing protein</fullName>
    </recommendedName>
</protein>
<evidence type="ECO:0000313" key="3">
    <source>
        <dbReference type="Proteomes" id="UP000800235"/>
    </source>
</evidence>
<evidence type="ECO:0000256" key="1">
    <source>
        <dbReference type="SAM" id="MobiDB-lite"/>
    </source>
</evidence>
<comment type="caution">
    <text evidence="2">The sequence shown here is derived from an EMBL/GenBank/DDBJ whole genome shotgun (WGS) entry which is preliminary data.</text>
</comment>
<dbReference type="SUPFAM" id="SSF56112">
    <property type="entry name" value="Protein kinase-like (PK-like)"/>
    <property type="match status" value="1"/>
</dbReference>
<accession>A0A9P4NQU0</accession>
<dbReference type="EMBL" id="MU007042">
    <property type="protein sequence ID" value="KAF2429975.1"/>
    <property type="molecule type" value="Genomic_DNA"/>
</dbReference>
<feature type="compositionally biased region" description="Polar residues" evidence="1">
    <location>
        <begin position="9"/>
        <end position="31"/>
    </location>
</feature>
<gene>
    <name evidence="2" type="ORF">EJ08DRAFT_257099</name>
</gene>
<sequence>MPSPELPTHTFTSKPLSPSMFTQASNTSSSEDPSDAQAEPLAIDIPSALALLPPESEERLRSAYGLVKLPSSQGNHSVVALALPHTAITPSPQHGPPTTTELVVVKIIQARDNTNVATSENEVHIAKRLTESTGPGRQHIVPLLLADLTSPCAWFSMPLVNGCELKAFLNEFKFASNDDGTPNTTELVRATIIYHLFIQMMIILDWMHTRSAAPYTITSAIELIAHYPPTSDVPT</sequence>
<dbReference type="Proteomes" id="UP000800235">
    <property type="component" value="Unassembled WGS sequence"/>
</dbReference>
<dbReference type="InterPro" id="IPR011009">
    <property type="entry name" value="Kinase-like_dom_sf"/>
</dbReference>
<keyword evidence="3" id="KW-1185">Reference proteome</keyword>
<dbReference type="AlphaFoldDB" id="A0A9P4NQU0"/>
<evidence type="ECO:0000313" key="2">
    <source>
        <dbReference type="EMBL" id="KAF2429975.1"/>
    </source>
</evidence>
<feature type="region of interest" description="Disordered" evidence="1">
    <location>
        <begin position="1"/>
        <end position="39"/>
    </location>
</feature>
<organism evidence="2 3">
    <name type="scientific">Tothia fuscella</name>
    <dbReference type="NCBI Taxonomy" id="1048955"/>
    <lineage>
        <taxon>Eukaryota</taxon>
        <taxon>Fungi</taxon>
        <taxon>Dikarya</taxon>
        <taxon>Ascomycota</taxon>
        <taxon>Pezizomycotina</taxon>
        <taxon>Dothideomycetes</taxon>
        <taxon>Pleosporomycetidae</taxon>
        <taxon>Venturiales</taxon>
        <taxon>Cylindrosympodiaceae</taxon>
        <taxon>Tothia</taxon>
    </lineage>
</organism>
<evidence type="ECO:0008006" key="4">
    <source>
        <dbReference type="Google" id="ProtNLM"/>
    </source>
</evidence>